<dbReference type="Proteomes" id="UP000262379">
    <property type="component" value="Unassembled WGS sequence"/>
</dbReference>
<feature type="compositionally biased region" description="Polar residues" evidence="1">
    <location>
        <begin position="228"/>
        <end position="256"/>
    </location>
</feature>
<dbReference type="Pfam" id="PF06078">
    <property type="entry name" value="DUF937"/>
    <property type="match status" value="1"/>
</dbReference>
<reference evidence="3" key="1">
    <citation type="submission" date="2018-08" db="EMBL/GenBank/DDBJ databases">
        <authorList>
            <person name="Im W.T."/>
        </authorList>
    </citation>
    <scope>NUCLEOTIDE SEQUENCE [LARGE SCALE GENOMIC DNA]</scope>
    <source>
        <strain evidence="3">LA-28</strain>
    </source>
</reference>
<dbReference type="InterPro" id="IPR009282">
    <property type="entry name" value="DUF937"/>
</dbReference>
<accession>A0A371XCV2</accession>
<evidence type="ECO:0000313" key="2">
    <source>
        <dbReference type="EMBL" id="RFC67052.1"/>
    </source>
</evidence>
<keyword evidence="3" id="KW-1185">Reference proteome</keyword>
<proteinExistence type="predicted"/>
<comment type="caution">
    <text evidence="2">The sequence shown here is derived from an EMBL/GenBank/DDBJ whole genome shotgun (WGS) entry which is preliminary data.</text>
</comment>
<evidence type="ECO:0000313" key="3">
    <source>
        <dbReference type="Proteomes" id="UP000262379"/>
    </source>
</evidence>
<feature type="region of interest" description="Disordered" evidence="1">
    <location>
        <begin position="164"/>
        <end position="293"/>
    </location>
</feature>
<dbReference type="EMBL" id="QURN01000009">
    <property type="protein sequence ID" value="RFC67052.1"/>
    <property type="molecule type" value="Genomic_DNA"/>
</dbReference>
<name>A0A371XCV2_9HYPH</name>
<feature type="compositionally biased region" description="Low complexity" evidence="1">
    <location>
        <begin position="260"/>
        <end position="269"/>
    </location>
</feature>
<sequence length="326" mass="34580">MNLSDILSSAQGGNGVEMLARQFNLSPQQAQEAVNALLPAFSQGLKQNAADPYNLGSFLSALSSGQHAGYFEDAASAFTPQGMAEGNGILGHLFGSKDVSRAVAEQASQATGIGSQILKQMLPAIATMLMGGMAQQTNNQMAAGGFGSSNNPLGDLIDQMMRQGGAQPRSTPQPQQTQGGDNPFGKMLEEILGGAQSQTPGGRDTQTNNPLGNNPLGEILGQILRGGQPQNSQPQTNPRTRRSAPQPTPDSSSNNPWGDILGQILQGQQPDADSQPTPRPTTTRSNNPLEDIFGKMVEPGKQMSDDYQKGIGNIFEQYRRGLDRYR</sequence>
<feature type="compositionally biased region" description="Polar residues" evidence="1">
    <location>
        <begin position="195"/>
        <end position="212"/>
    </location>
</feature>
<dbReference type="RefSeq" id="WP_116624305.1">
    <property type="nucleotide sequence ID" value="NZ_QURN01000009.1"/>
</dbReference>
<organism evidence="2 3">
    <name type="scientific">Mesorhizobium denitrificans</name>
    <dbReference type="NCBI Taxonomy" id="2294114"/>
    <lineage>
        <taxon>Bacteria</taxon>
        <taxon>Pseudomonadati</taxon>
        <taxon>Pseudomonadota</taxon>
        <taxon>Alphaproteobacteria</taxon>
        <taxon>Hyphomicrobiales</taxon>
        <taxon>Phyllobacteriaceae</taxon>
        <taxon>Mesorhizobium</taxon>
    </lineage>
</organism>
<dbReference type="AlphaFoldDB" id="A0A371XCV2"/>
<gene>
    <name evidence="2" type="ORF">DY251_12800</name>
</gene>
<protein>
    <submittedName>
        <fullName evidence="2">DUF937 domain-containing protein</fullName>
    </submittedName>
</protein>
<evidence type="ECO:0000256" key="1">
    <source>
        <dbReference type="SAM" id="MobiDB-lite"/>
    </source>
</evidence>